<dbReference type="PANTHER" id="PTHR10404">
    <property type="entry name" value="N-ACETYLATED-ALPHA-LINKED ACIDIC DIPEPTIDASE"/>
    <property type="match status" value="1"/>
</dbReference>
<name>A0A917UYL6_9BACI</name>
<dbReference type="Pfam" id="PF02225">
    <property type="entry name" value="PA"/>
    <property type="match status" value="1"/>
</dbReference>
<dbReference type="PANTHER" id="PTHR10404:SF46">
    <property type="entry name" value="VACUOLAR PROTEIN SORTING-ASSOCIATED PROTEIN 70"/>
    <property type="match status" value="1"/>
</dbReference>
<comment type="caution">
    <text evidence="4">The sequence shown here is derived from an EMBL/GenBank/DDBJ whole genome shotgun (WGS) entry which is preliminary data.</text>
</comment>
<dbReference type="AlphaFoldDB" id="A0A917UYL6"/>
<dbReference type="Proteomes" id="UP000658382">
    <property type="component" value="Unassembled WGS sequence"/>
</dbReference>
<dbReference type="InterPro" id="IPR003137">
    <property type="entry name" value="PA_domain"/>
</dbReference>
<dbReference type="CDD" id="cd02121">
    <property type="entry name" value="PA_GCPII_like"/>
    <property type="match status" value="1"/>
</dbReference>
<keyword evidence="5" id="KW-1185">Reference proteome</keyword>
<accession>A0A917UYL6</accession>
<reference evidence="4" key="1">
    <citation type="journal article" date="2014" name="Int. J. Syst. Evol. Microbiol.">
        <title>Complete genome sequence of Corynebacterium casei LMG S-19264T (=DSM 44701T), isolated from a smear-ripened cheese.</title>
        <authorList>
            <consortium name="US DOE Joint Genome Institute (JGI-PGF)"/>
            <person name="Walter F."/>
            <person name="Albersmeier A."/>
            <person name="Kalinowski J."/>
            <person name="Ruckert C."/>
        </authorList>
    </citation>
    <scope>NUCLEOTIDE SEQUENCE</scope>
    <source>
        <strain evidence="4">JCM 12580</strain>
    </source>
</reference>
<feature type="compositionally biased region" description="Basic and acidic residues" evidence="1">
    <location>
        <begin position="227"/>
        <end position="236"/>
    </location>
</feature>
<dbReference type="SUPFAM" id="SSF53187">
    <property type="entry name" value="Zn-dependent exopeptidases"/>
    <property type="match status" value="1"/>
</dbReference>
<dbReference type="EMBL" id="BMNQ01000025">
    <property type="protein sequence ID" value="GGJ97160.1"/>
    <property type="molecule type" value="Genomic_DNA"/>
</dbReference>
<reference evidence="4" key="2">
    <citation type="submission" date="2020-09" db="EMBL/GenBank/DDBJ databases">
        <authorList>
            <person name="Sun Q."/>
            <person name="Ohkuma M."/>
        </authorList>
    </citation>
    <scope>NUCLEOTIDE SEQUENCE</scope>
    <source>
        <strain evidence="4">JCM 12580</strain>
    </source>
</reference>
<dbReference type="InterPro" id="IPR039373">
    <property type="entry name" value="Peptidase_M28B"/>
</dbReference>
<evidence type="ECO:0008006" key="6">
    <source>
        <dbReference type="Google" id="ProtNLM"/>
    </source>
</evidence>
<dbReference type="SUPFAM" id="SSF52025">
    <property type="entry name" value="PA domain"/>
    <property type="match status" value="1"/>
</dbReference>
<dbReference type="Pfam" id="PF04389">
    <property type="entry name" value="Peptidase_M28"/>
    <property type="match status" value="1"/>
</dbReference>
<sequence>MNRMMGFSEQSAKQERQYEQVFSKHVSNDSIAEYSRHLASRPSRVGTYGNEVALHYSLEELQKAGLDAYIESYDVYMSVPKHISVKQTEPEERDLDVIEDVAPGTPFSDEIVPGYNAYSPSGTVEGELVYANYGRPEDFEELERKGISVKGKIVITRYGKTYRGIKPKQAAKHGAIGMLIYSDPIDDGYVQGKVYPDGPWRPEDSIQRGSIVQLAEYPGDPLTPGEPSKEGVQRLDPDEAESLPTIPTTPLSYGQARHLLNALEGEKAPESWQGGLPFHYNLGPGDTKVRLSLDIDYERRGVNNVIAQIPGSTYPEQKVVVGAHRDAWVYGAEDNISGWVTAMEMARVLGELYQKGWQPERSIIIAGWDGE</sequence>
<evidence type="ECO:0000259" key="3">
    <source>
        <dbReference type="Pfam" id="PF04389"/>
    </source>
</evidence>
<gene>
    <name evidence="4" type="ORF">GCM10007063_19470</name>
</gene>
<proteinExistence type="predicted"/>
<organism evidence="4 5">
    <name type="scientific">Lentibacillus kapialis</name>
    <dbReference type="NCBI Taxonomy" id="340214"/>
    <lineage>
        <taxon>Bacteria</taxon>
        <taxon>Bacillati</taxon>
        <taxon>Bacillota</taxon>
        <taxon>Bacilli</taxon>
        <taxon>Bacillales</taxon>
        <taxon>Bacillaceae</taxon>
        <taxon>Lentibacillus</taxon>
    </lineage>
</organism>
<evidence type="ECO:0000256" key="1">
    <source>
        <dbReference type="SAM" id="MobiDB-lite"/>
    </source>
</evidence>
<feature type="domain" description="PA" evidence="2">
    <location>
        <begin position="124"/>
        <end position="209"/>
    </location>
</feature>
<dbReference type="Gene3D" id="3.50.30.30">
    <property type="match status" value="1"/>
</dbReference>
<feature type="region of interest" description="Disordered" evidence="1">
    <location>
        <begin position="217"/>
        <end position="236"/>
    </location>
</feature>
<evidence type="ECO:0000313" key="5">
    <source>
        <dbReference type="Proteomes" id="UP000658382"/>
    </source>
</evidence>
<dbReference type="InterPro" id="IPR046450">
    <property type="entry name" value="PA_dom_sf"/>
</dbReference>
<evidence type="ECO:0000259" key="2">
    <source>
        <dbReference type="Pfam" id="PF02225"/>
    </source>
</evidence>
<dbReference type="InterPro" id="IPR007484">
    <property type="entry name" value="Peptidase_M28"/>
</dbReference>
<protein>
    <recommendedName>
        <fullName evidence="6">M28 family peptidase</fullName>
    </recommendedName>
</protein>
<evidence type="ECO:0000313" key="4">
    <source>
        <dbReference type="EMBL" id="GGJ97160.1"/>
    </source>
</evidence>
<dbReference type="Gene3D" id="3.40.630.10">
    <property type="entry name" value="Zn peptidases"/>
    <property type="match status" value="1"/>
</dbReference>
<feature type="domain" description="Peptidase M28" evidence="3">
    <location>
        <begin position="304"/>
        <end position="371"/>
    </location>
</feature>
<dbReference type="FunFam" id="3.50.30.30:FF:000008">
    <property type="entry name" value="Glutamate carboxypeptidase 2"/>
    <property type="match status" value="1"/>
</dbReference>